<feature type="domain" description="Glycosyltransferase 2-like" evidence="1">
    <location>
        <begin position="4"/>
        <end position="163"/>
    </location>
</feature>
<dbReference type="EMBL" id="JAENHK010000001">
    <property type="protein sequence ID" value="MBK1894429.1"/>
    <property type="molecule type" value="Genomic_DNA"/>
</dbReference>
<dbReference type="InterPro" id="IPR001173">
    <property type="entry name" value="Glyco_trans_2-like"/>
</dbReference>
<dbReference type="Pfam" id="PF00535">
    <property type="entry name" value="Glycos_transf_2"/>
    <property type="match status" value="1"/>
</dbReference>
<gene>
    <name evidence="2" type="ORF">JHL15_01525</name>
</gene>
<evidence type="ECO:0000259" key="1">
    <source>
        <dbReference type="Pfam" id="PF00535"/>
    </source>
</evidence>
<dbReference type="Gene3D" id="3.90.550.10">
    <property type="entry name" value="Spore Coat Polysaccharide Biosynthesis Protein SpsA, Chain A"/>
    <property type="match status" value="1"/>
</dbReference>
<sequence length="277" mass="32042">MKFSVLIAHYNNGNYFKDCYESLQKQTYTNWEAIIVDDYSNDTEKEIVKSLIAGDSRFVFFENEVNKGVGYTKRRCVELATGEICGFVDPDDAIFPTAIEDSIEIFKQKKNVVLTYSRFLSCDQNLNILYPFKGAKQVLNKDPYFFNFPIQIAHFVAFRREAYLKTDGIDPALKSAVDQDLYLKVLDFGDAYFIPKDLYKYRLHPNGVSQATSKGKAKDSFAKVIFNTLKRRNITSINKKAVPEVYQNAEDIFSLLDYQTKRIHRLKVKILTFLQNN</sequence>
<dbReference type="Proteomes" id="UP000628669">
    <property type="component" value="Unassembled WGS sequence"/>
</dbReference>
<dbReference type="RefSeq" id="WP_200241933.1">
    <property type="nucleotide sequence ID" value="NZ_JAENHK010000001.1"/>
</dbReference>
<dbReference type="PANTHER" id="PTHR22916">
    <property type="entry name" value="GLYCOSYLTRANSFERASE"/>
    <property type="match status" value="1"/>
</dbReference>
<dbReference type="PANTHER" id="PTHR22916:SF3">
    <property type="entry name" value="UDP-GLCNAC:BETAGAL BETA-1,3-N-ACETYLGLUCOSAMINYLTRANSFERASE-LIKE PROTEIN 1"/>
    <property type="match status" value="1"/>
</dbReference>
<evidence type="ECO:0000313" key="3">
    <source>
        <dbReference type="Proteomes" id="UP000628669"/>
    </source>
</evidence>
<comment type="caution">
    <text evidence="2">The sequence shown here is derived from an EMBL/GenBank/DDBJ whole genome shotgun (WGS) entry which is preliminary data.</text>
</comment>
<organism evidence="2 3">
    <name type="scientific">Chryseobacterium paridis</name>
    <dbReference type="NCBI Taxonomy" id="2800328"/>
    <lineage>
        <taxon>Bacteria</taxon>
        <taxon>Pseudomonadati</taxon>
        <taxon>Bacteroidota</taxon>
        <taxon>Flavobacteriia</taxon>
        <taxon>Flavobacteriales</taxon>
        <taxon>Weeksellaceae</taxon>
        <taxon>Chryseobacterium group</taxon>
        <taxon>Chryseobacterium</taxon>
    </lineage>
</organism>
<proteinExistence type="predicted"/>
<evidence type="ECO:0000313" key="2">
    <source>
        <dbReference type="EMBL" id="MBK1894429.1"/>
    </source>
</evidence>
<name>A0ABS1FPS5_9FLAO</name>
<protein>
    <submittedName>
        <fullName evidence="2">Glycosyltransferase</fullName>
    </submittedName>
</protein>
<reference evidence="3" key="1">
    <citation type="submission" date="2021-01" db="EMBL/GenBank/DDBJ databases">
        <title>Genome public.</title>
        <authorList>
            <person name="Liu C."/>
            <person name="Sun Q."/>
        </authorList>
    </citation>
    <scope>NUCLEOTIDE SEQUENCE [LARGE SCALE GENOMIC DNA]</scope>
    <source>
        <strain evidence="3">YIM B02567</strain>
    </source>
</reference>
<accession>A0ABS1FPS5</accession>
<dbReference type="InterPro" id="IPR029044">
    <property type="entry name" value="Nucleotide-diphossugar_trans"/>
</dbReference>
<keyword evidence="3" id="KW-1185">Reference proteome</keyword>
<dbReference type="SUPFAM" id="SSF53448">
    <property type="entry name" value="Nucleotide-diphospho-sugar transferases"/>
    <property type="match status" value="1"/>
</dbReference>